<dbReference type="EMBL" id="LS974202">
    <property type="protein sequence ID" value="SSC11540.1"/>
    <property type="molecule type" value="Genomic_DNA"/>
</dbReference>
<dbReference type="InterPro" id="IPR047951">
    <property type="entry name" value="Transpos_ISL3"/>
</dbReference>
<dbReference type="Pfam" id="PF01610">
    <property type="entry name" value="DDE_Tnp_ISL3"/>
    <property type="match status" value="1"/>
</dbReference>
<dbReference type="PANTHER" id="PTHR33498">
    <property type="entry name" value="TRANSPOSASE FOR INSERTION SEQUENCE ELEMENT IS1557"/>
    <property type="match status" value="1"/>
</dbReference>
<proteinExistence type="predicted"/>
<dbReference type="InterPro" id="IPR002560">
    <property type="entry name" value="Transposase_DDE"/>
</dbReference>
<dbReference type="Proteomes" id="UP000250796">
    <property type="component" value="Chromosome MESINF"/>
</dbReference>
<organism evidence="2 3">
    <name type="scientific">Mesotoga infera</name>
    <dbReference type="NCBI Taxonomy" id="1236046"/>
    <lineage>
        <taxon>Bacteria</taxon>
        <taxon>Thermotogati</taxon>
        <taxon>Thermotogota</taxon>
        <taxon>Thermotogae</taxon>
        <taxon>Kosmotogales</taxon>
        <taxon>Kosmotogaceae</taxon>
        <taxon>Mesotoga</taxon>
    </lineage>
</organism>
<gene>
    <name evidence="2" type="ORF">MESINF_0091</name>
</gene>
<dbReference type="KEGG" id="minf:MESINF_0091"/>
<feature type="domain" description="Transposase IS204/IS1001/IS1096/IS1165 DDE" evidence="1">
    <location>
        <begin position="30"/>
        <end position="147"/>
    </location>
</feature>
<protein>
    <submittedName>
        <fullName evidence="2">Transposase</fullName>
    </submittedName>
</protein>
<evidence type="ECO:0000259" key="1">
    <source>
        <dbReference type="Pfam" id="PF01610"/>
    </source>
</evidence>
<accession>A0A7Z7LCI9</accession>
<dbReference type="PANTHER" id="PTHR33498:SF1">
    <property type="entry name" value="TRANSPOSASE FOR INSERTION SEQUENCE ELEMENT IS1557"/>
    <property type="match status" value="1"/>
</dbReference>
<name>A0A7Z7LCI9_9BACT</name>
<evidence type="ECO:0000313" key="3">
    <source>
        <dbReference type="Proteomes" id="UP000250796"/>
    </source>
</evidence>
<keyword evidence="3" id="KW-1185">Reference proteome</keyword>
<dbReference type="RefSeq" id="WP_169697999.1">
    <property type="nucleotide sequence ID" value="NZ_LS974202.1"/>
</dbReference>
<reference evidence="2 3" key="1">
    <citation type="submission" date="2017-01" db="EMBL/GenBank/DDBJ databases">
        <authorList>
            <person name="Erauso G."/>
        </authorList>
    </citation>
    <scope>NUCLEOTIDE SEQUENCE [LARGE SCALE GENOMIC DNA]</scope>
    <source>
        <strain evidence="2">MESINF1</strain>
    </source>
</reference>
<dbReference type="AlphaFoldDB" id="A0A7Z7LCI9"/>
<evidence type="ECO:0000313" key="2">
    <source>
        <dbReference type="EMBL" id="SSC11540.1"/>
    </source>
</evidence>
<sequence>MESDGSIVNINSKIRKTSPEPTLRRGMLISLLNKDISKFKEADQKKMKEYIEANGNLQNLYPAVNRFREILKGKDESRLEDWLSEVKRYNIRELNTFIMSVERDIEAVKNAIRTGFSNGIIEGVINKIKVIKRIMYGRCSFELLRLKAIMS</sequence>